<evidence type="ECO:0000313" key="1">
    <source>
        <dbReference type="EMBL" id="KII70687.1"/>
    </source>
</evidence>
<dbReference type="AlphaFoldDB" id="A0A0C2N9W0"/>
<dbReference type="Proteomes" id="UP000031668">
    <property type="component" value="Unassembled WGS sequence"/>
</dbReference>
<sequence>MSKEQIYIMNNMTRQGCYTKIEEGQEARIVPKSDINYIREEISQNIVSIVSENNDSTLHKNFTRKRIIPIERNSESNLNTRPTFCRVINDILCESLIFIDETDTNFHLNPYYGYGPTGMTPTLNEPANRGQNISCLLKISISGGVSFCIEDGAINKNIETQKFYSLHNDILQYLPQYSPQCNSLEECFSLFKKLMKRWRNEICTRQLLGDDASQILEADRQNNMSGYFRHTRRFTEIGFR</sequence>
<evidence type="ECO:0000313" key="2">
    <source>
        <dbReference type="Proteomes" id="UP000031668"/>
    </source>
</evidence>
<reference evidence="1 2" key="1">
    <citation type="journal article" date="2014" name="Genome Biol. Evol.">
        <title>The genome of the myxosporean Thelohanellus kitauei shows adaptations to nutrient acquisition within its fish host.</title>
        <authorList>
            <person name="Yang Y."/>
            <person name="Xiong J."/>
            <person name="Zhou Z."/>
            <person name="Huo F."/>
            <person name="Miao W."/>
            <person name="Ran C."/>
            <person name="Liu Y."/>
            <person name="Zhang J."/>
            <person name="Feng J."/>
            <person name="Wang M."/>
            <person name="Wang M."/>
            <person name="Wang L."/>
            <person name="Yao B."/>
        </authorList>
    </citation>
    <scope>NUCLEOTIDE SEQUENCE [LARGE SCALE GENOMIC DNA]</scope>
    <source>
        <strain evidence="1">Wuqing</strain>
    </source>
</reference>
<gene>
    <name evidence="1" type="ORF">RF11_10618</name>
</gene>
<accession>A0A0C2N9W0</accession>
<name>A0A0C2N9W0_THEKT</name>
<keyword evidence="2" id="KW-1185">Reference proteome</keyword>
<proteinExistence type="predicted"/>
<dbReference type="OrthoDB" id="5980266at2759"/>
<protein>
    <recommendedName>
        <fullName evidence="3">Tc1-like transposase DDE domain-containing protein</fullName>
    </recommendedName>
</protein>
<organism evidence="1 2">
    <name type="scientific">Thelohanellus kitauei</name>
    <name type="common">Myxosporean</name>
    <dbReference type="NCBI Taxonomy" id="669202"/>
    <lineage>
        <taxon>Eukaryota</taxon>
        <taxon>Metazoa</taxon>
        <taxon>Cnidaria</taxon>
        <taxon>Myxozoa</taxon>
        <taxon>Myxosporea</taxon>
        <taxon>Bivalvulida</taxon>
        <taxon>Platysporina</taxon>
        <taxon>Myxobolidae</taxon>
        <taxon>Thelohanellus</taxon>
    </lineage>
</organism>
<comment type="caution">
    <text evidence="1">The sequence shown here is derived from an EMBL/GenBank/DDBJ whole genome shotgun (WGS) entry which is preliminary data.</text>
</comment>
<evidence type="ECO:0008006" key="3">
    <source>
        <dbReference type="Google" id="ProtNLM"/>
    </source>
</evidence>
<dbReference type="EMBL" id="JWZT01001996">
    <property type="protein sequence ID" value="KII70687.1"/>
    <property type="molecule type" value="Genomic_DNA"/>
</dbReference>